<dbReference type="PROSITE" id="PS51387">
    <property type="entry name" value="FAD_PCMH"/>
    <property type="match status" value="1"/>
</dbReference>
<evidence type="ECO:0000313" key="9">
    <source>
        <dbReference type="EMBL" id="MFC4902607.1"/>
    </source>
</evidence>
<dbReference type="SUPFAM" id="SSF56176">
    <property type="entry name" value="FAD-binding/transporter-associated domain-like"/>
    <property type="match status" value="1"/>
</dbReference>
<dbReference type="SUPFAM" id="SSF55447">
    <property type="entry name" value="CO dehydrogenase flavoprotein C-terminal domain-like"/>
    <property type="match status" value="1"/>
</dbReference>
<evidence type="ECO:0000256" key="1">
    <source>
        <dbReference type="ARBA" id="ARBA00022630"/>
    </source>
</evidence>
<evidence type="ECO:0000259" key="7">
    <source>
        <dbReference type="PROSITE" id="PS51085"/>
    </source>
</evidence>
<evidence type="ECO:0000256" key="2">
    <source>
        <dbReference type="ARBA" id="ARBA00022723"/>
    </source>
</evidence>
<keyword evidence="10" id="KW-1185">Reference proteome</keyword>
<dbReference type="Gene3D" id="3.30.465.10">
    <property type="match status" value="1"/>
</dbReference>
<accession>A0ABV9TFD2</accession>
<dbReference type="Gene3D" id="1.10.150.120">
    <property type="entry name" value="[2Fe-2S]-binding domain"/>
    <property type="match status" value="1"/>
</dbReference>
<dbReference type="SMART" id="SM01092">
    <property type="entry name" value="CO_deh_flav_C"/>
    <property type="match status" value="1"/>
</dbReference>
<feature type="region of interest" description="Disordered" evidence="6">
    <location>
        <begin position="201"/>
        <end position="220"/>
    </location>
</feature>
<dbReference type="PIRSF" id="PIRSF036557">
    <property type="entry name" value="XdhA_RC"/>
    <property type="match status" value="1"/>
</dbReference>
<dbReference type="PANTHER" id="PTHR42659:SF2">
    <property type="entry name" value="XANTHINE DEHYDROGENASE SUBUNIT C-RELATED"/>
    <property type="match status" value="1"/>
</dbReference>
<reference evidence="10" key="1">
    <citation type="journal article" date="2019" name="Int. J. Syst. Evol. Microbiol.">
        <title>The Global Catalogue of Microorganisms (GCM) 10K type strain sequencing project: providing services to taxonomists for standard genome sequencing and annotation.</title>
        <authorList>
            <consortium name="The Broad Institute Genomics Platform"/>
            <consortium name="The Broad Institute Genome Sequencing Center for Infectious Disease"/>
            <person name="Wu L."/>
            <person name="Ma J."/>
        </authorList>
    </citation>
    <scope>NUCLEOTIDE SEQUENCE [LARGE SCALE GENOMIC DNA]</scope>
    <source>
        <strain evidence="10">CGMCC 4.6946</strain>
    </source>
</reference>
<feature type="domain" description="FAD-binding PCMH-type" evidence="8">
    <location>
        <begin position="219"/>
        <end position="392"/>
    </location>
</feature>
<dbReference type="InterPro" id="IPR036318">
    <property type="entry name" value="FAD-bd_PCMH-like_sf"/>
</dbReference>
<dbReference type="CDD" id="cd00207">
    <property type="entry name" value="fer2"/>
    <property type="match status" value="1"/>
</dbReference>
<dbReference type="InterPro" id="IPR036010">
    <property type="entry name" value="2Fe-2S_ferredoxin-like_sf"/>
</dbReference>
<evidence type="ECO:0000313" key="10">
    <source>
        <dbReference type="Proteomes" id="UP001595797"/>
    </source>
</evidence>
<dbReference type="PANTHER" id="PTHR42659">
    <property type="entry name" value="XANTHINE DEHYDROGENASE SUBUNIT C-RELATED"/>
    <property type="match status" value="1"/>
</dbReference>
<gene>
    <name evidence="9" type="ORF">ACFPCS_03390</name>
</gene>
<dbReference type="Pfam" id="PF00941">
    <property type="entry name" value="FAD_binding_5"/>
    <property type="match status" value="1"/>
</dbReference>
<sequence>MSEIRVTVNGRTRDGAGVGPHTRLLDWLRGEGLTGAKEGCAEGECGACAVLVARPDGEGRSRWTSVNACLPPAAAFDGQEVVTAEGLGAAGGTGAPAALHPVQQEMAFRGGSQCGYCTPGFVCSMAAEYYRPEREALGADHGAAPEAQTGTEVAGEEHAAGHECGPNGFDLHALSGNLCRCTGYRPIRDAAYALGTPAEADPLLRRQDRPAQPAPPTRVEADGARFVRPGSLEELFEHLERTPEAQLVAGSTDAGVGVNIQHARPPLALAVDRLEQLRTLEVGPERVEIGAALSLSEVERGLAGRVPLLDQLFPQFASRLIRNAATFGGNLGTGSPIGDSAPALLALGASVVLASAGGEREVPLDEYYTGYRQSVRRPGEIIRAVRIPLPPARHTAFHKIAKRRFDDISSVAVGIAVHVEAGTVTSARIGLGGVAATPIRAHGPERILSGAPWSRDTVLAAAAALAGEGTPIDDHRASARYRSAMLEQALLKFWAQHAPAPDLEESR</sequence>
<evidence type="ECO:0000256" key="5">
    <source>
        <dbReference type="ARBA" id="ARBA00023004"/>
    </source>
</evidence>
<keyword evidence="1" id="KW-0285">Flavoprotein</keyword>
<dbReference type="Proteomes" id="UP001595797">
    <property type="component" value="Unassembled WGS sequence"/>
</dbReference>
<protein>
    <submittedName>
        <fullName evidence="9">Xanthine dehydrogenase small subunit</fullName>
    </submittedName>
</protein>
<dbReference type="SUPFAM" id="SSF47741">
    <property type="entry name" value="CO dehydrogenase ISP C-domain like"/>
    <property type="match status" value="1"/>
</dbReference>
<feature type="domain" description="2Fe-2S ferredoxin-type" evidence="7">
    <location>
        <begin position="2"/>
        <end position="87"/>
    </location>
</feature>
<dbReference type="Gene3D" id="3.30.43.10">
    <property type="entry name" value="Uridine Diphospho-n-acetylenolpyruvylglucosamine Reductase, domain 2"/>
    <property type="match status" value="1"/>
</dbReference>
<dbReference type="Gene3D" id="3.10.20.30">
    <property type="match status" value="1"/>
</dbReference>
<dbReference type="Pfam" id="PF01799">
    <property type="entry name" value="Fer2_2"/>
    <property type="match status" value="1"/>
</dbReference>
<evidence type="ECO:0000256" key="6">
    <source>
        <dbReference type="SAM" id="MobiDB-lite"/>
    </source>
</evidence>
<dbReference type="EMBL" id="JBHSIW010000005">
    <property type="protein sequence ID" value="MFC4902607.1"/>
    <property type="molecule type" value="Genomic_DNA"/>
</dbReference>
<evidence type="ECO:0000259" key="8">
    <source>
        <dbReference type="PROSITE" id="PS51387"/>
    </source>
</evidence>
<keyword evidence="3" id="KW-0274">FAD</keyword>
<dbReference type="Pfam" id="PF03450">
    <property type="entry name" value="CO_deh_flav_C"/>
    <property type="match status" value="1"/>
</dbReference>
<keyword evidence="4" id="KW-0560">Oxidoreductase</keyword>
<dbReference type="InterPro" id="IPR005107">
    <property type="entry name" value="CO_DH_flav_C"/>
</dbReference>
<dbReference type="InterPro" id="IPR016167">
    <property type="entry name" value="FAD-bd_PCMH_sub1"/>
</dbReference>
<dbReference type="InterPro" id="IPR036884">
    <property type="entry name" value="2Fe-2S-bd_dom_sf"/>
</dbReference>
<dbReference type="PROSITE" id="PS00197">
    <property type="entry name" value="2FE2S_FER_1"/>
    <property type="match status" value="1"/>
</dbReference>
<proteinExistence type="predicted"/>
<dbReference type="Gene3D" id="3.30.390.50">
    <property type="entry name" value="CO dehydrogenase flavoprotein, C-terminal domain"/>
    <property type="match status" value="1"/>
</dbReference>
<keyword evidence="5" id="KW-0408">Iron</keyword>
<evidence type="ECO:0000256" key="4">
    <source>
        <dbReference type="ARBA" id="ARBA00023002"/>
    </source>
</evidence>
<dbReference type="RefSeq" id="WP_277551695.1">
    <property type="nucleotide sequence ID" value="NZ_JARAMH010000012.1"/>
</dbReference>
<dbReference type="InterPro" id="IPR006058">
    <property type="entry name" value="2Fe2S_fd_BS"/>
</dbReference>
<comment type="caution">
    <text evidence="9">The sequence shown here is derived from an EMBL/GenBank/DDBJ whole genome shotgun (WGS) entry which is preliminary data.</text>
</comment>
<organism evidence="9 10">
    <name type="scientific">Kocuria oceani</name>
    <dbReference type="NCBI Taxonomy" id="988827"/>
    <lineage>
        <taxon>Bacteria</taxon>
        <taxon>Bacillati</taxon>
        <taxon>Actinomycetota</taxon>
        <taxon>Actinomycetes</taxon>
        <taxon>Micrococcales</taxon>
        <taxon>Micrococcaceae</taxon>
        <taxon>Kocuria</taxon>
    </lineage>
</organism>
<dbReference type="InterPro" id="IPR002888">
    <property type="entry name" value="2Fe-2S-bd"/>
</dbReference>
<dbReference type="InterPro" id="IPR001041">
    <property type="entry name" value="2Fe-2S_ferredoxin-type"/>
</dbReference>
<keyword evidence="2" id="KW-0479">Metal-binding</keyword>
<dbReference type="Pfam" id="PF00111">
    <property type="entry name" value="Fer2"/>
    <property type="match status" value="1"/>
</dbReference>
<dbReference type="InterPro" id="IPR016166">
    <property type="entry name" value="FAD-bd_PCMH"/>
</dbReference>
<dbReference type="SUPFAM" id="SSF54292">
    <property type="entry name" value="2Fe-2S ferredoxin-like"/>
    <property type="match status" value="1"/>
</dbReference>
<dbReference type="InterPro" id="IPR036683">
    <property type="entry name" value="CO_DH_flav_C_dom_sf"/>
</dbReference>
<evidence type="ECO:0000256" key="3">
    <source>
        <dbReference type="ARBA" id="ARBA00022827"/>
    </source>
</evidence>
<dbReference type="PROSITE" id="PS51085">
    <property type="entry name" value="2FE2S_FER_2"/>
    <property type="match status" value="1"/>
</dbReference>
<dbReference type="InterPro" id="IPR002346">
    <property type="entry name" value="Mopterin_DH_FAD-bd"/>
</dbReference>
<dbReference type="InterPro" id="IPR016169">
    <property type="entry name" value="FAD-bd_PCMH_sub2"/>
</dbReference>
<name>A0ABV9TFD2_9MICC</name>
<dbReference type="InterPro" id="IPR012175">
    <property type="entry name" value="Xanth_DH_ssu_bac"/>
</dbReference>
<dbReference type="InterPro" id="IPR051312">
    <property type="entry name" value="Diverse_Substr_Oxidored"/>
</dbReference>
<dbReference type="InterPro" id="IPR012675">
    <property type="entry name" value="Beta-grasp_dom_sf"/>
</dbReference>